<protein>
    <submittedName>
        <fullName evidence="2">Uncharacterized protein</fullName>
    </submittedName>
</protein>
<feature type="region of interest" description="Disordered" evidence="1">
    <location>
        <begin position="227"/>
        <end position="262"/>
    </location>
</feature>
<keyword evidence="3" id="KW-1185">Reference proteome</keyword>
<proteinExistence type="predicted"/>
<sequence>MISSTAAREALQRAVRRARLVGGRGGEGSQETLDEEGEGAPVSLGSTNDEVKPESSERVASGAKVDSREGMPASVGGSGGWEIAARWLRSWRSKWGGQAEGGTVEQSDAGWRQRRGRWTECDWVGGNGYIYLVFNELLPAESAVSRQGRRTPSWKSHSSWSSAVLGITEGKGANLDDEGKAPARVTTVSGGGGGGKEVGGGDVGAVETKIEEVAGHDAMGHEEEIVEVDTWEEGMAAKEGDGDDDDDDDDDDEAHMMNSAPP</sequence>
<gene>
    <name evidence="2" type="ORF">CBR_g3793</name>
</gene>
<feature type="compositionally biased region" description="Acidic residues" evidence="1">
    <location>
        <begin position="241"/>
        <end position="253"/>
    </location>
</feature>
<comment type="caution">
    <text evidence="2">The sequence shown here is derived from an EMBL/GenBank/DDBJ whole genome shotgun (WGS) entry which is preliminary data.</text>
</comment>
<evidence type="ECO:0000313" key="2">
    <source>
        <dbReference type="EMBL" id="GBG69095.1"/>
    </source>
</evidence>
<name>A0A388KGC0_CHABU</name>
<feature type="region of interest" description="Disordered" evidence="1">
    <location>
        <begin position="173"/>
        <end position="202"/>
    </location>
</feature>
<dbReference type="Gramene" id="GBG69095">
    <property type="protein sequence ID" value="GBG69095"/>
    <property type="gene ID" value="CBR_g3793"/>
</dbReference>
<dbReference type="EMBL" id="BFEA01000110">
    <property type="protein sequence ID" value="GBG69095.1"/>
    <property type="molecule type" value="Genomic_DNA"/>
</dbReference>
<evidence type="ECO:0000313" key="3">
    <source>
        <dbReference type="Proteomes" id="UP000265515"/>
    </source>
</evidence>
<accession>A0A388KGC0</accession>
<dbReference type="Proteomes" id="UP000265515">
    <property type="component" value="Unassembled WGS sequence"/>
</dbReference>
<feature type="region of interest" description="Disordered" evidence="1">
    <location>
        <begin position="16"/>
        <end position="76"/>
    </location>
</feature>
<organism evidence="2 3">
    <name type="scientific">Chara braunii</name>
    <name type="common">Braun's stonewort</name>
    <dbReference type="NCBI Taxonomy" id="69332"/>
    <lineage>
        <taxon>Eukaryota</taxon>
        <taxon>Viridiplantae</taxon>
        <taxon>Streptophyta</taxon>
        <taxon>Charophyceae</taxon>
        <taxon>Charales</taxon>
        <taxon>Characeae</taxon>
        <taxon>Chara</taxon>
    </lineage>
</organism>
<dbReference type="AlphaFoldDB" id="A0A388KGC0"/>
<reference evidence="2 3" key="1">
    <citation type="journal article" date="2018" name="Cell">
        <title>The Chara Genome: Secondary Complexity and Implications for Plant Terrestrialization.</title>
        <authorList>
            <person name="Nishiyama T."/>
            <person name="Sakayama H."/>
            <person name="Vries J.D."/>
            <person name="Buschmann H."/>
            <person name="Saint-Marcoux D."/>
            <person name="Ullrich K.K."/>
            <person name="Haas F.B."/>
            <person name="Vanderstraeten L."/>
            <person name="Becker D."/>
            <person name="Lang D."/>
            <person name="Vosolsobe S."/>
            <person name="Rombauts S."/>
            <person name="Wilhelmsson P.K.I."/>
            <person name="Janitza P."/>
            <person name="Kern R."/>
            <person name="Heyl A."/>
            <person name="Rumpler F."/>
            <person name="Villalobos L.I.A.C."/>
            <person name="Clay J.M."/>
            <person name="Skokan R."/>
            <person name="Toyoda A."/>
            <person name="Suzuki Y."/>
            <person name="Kagoshima H."/>
            <person name="Schijlen E."/>
            <person name="Tajeshwar N."/>
            <person name="Catarino B."/>
            <person name="Hetherington A.J."/>
            <person name="Saltykova A."/>
            <person name="Bonnot C."/>
            <person name="Breuninger H."/>
            <person name="Symeonidi A."/>
            <person name="Radhakrishnan G.V."/>
            <person name="Van Nieuwerburgh F."/>
            <person name="Deforce D."/>
            <person name="Chang C."/>
            <person name="Karol K.G."/>
            <person name="Hedrich R."/>
            <person name="Ulvskov P."/>
            <person name="Glockner G."/>
            <person name="Delwiche C.F."/>
            <person name="Petrasek J."/>
            <person name="Van de Peer Y."/>
            <person name="Friml J."/>
            <person name="Beilby M."/>
            <person name="Dolan L."/>
            <person name="Kohara Y."/>
            <person name="Sugano S."/>
            <person name="Fujiyama A."/>
            <person name="Delaux P.-M."/>
            <person name="Quint M."/>
            <person name="TheiBen G."/>
            <person name="Hagemann M."/>
            <person name="Harholt J."/>
            <person name="Dunand C."/>
            <person name="Zachgo S."/>
            <person name="Langdale J."/>
            <person name="Maumus F."/>
            <person name="Straeten D.V.D."/>
            <person name="Gould S.B."/>
            <person name="Rensing S.A."/>
        </authorList>
    </citation>
    <scope>NUCLEOTIDE SEQUENCE [LARGE SCALE GENOMIC DNA]</scope>
    <source>
        <strain evidence="2 3">S276</strain>
    </source>
</reference>
<evidence type="ECO:0000256" key="1">
    <source>
        <dbReference type="SAM" id="MobiDB-lite"/>
    </source>
</evidence>
<feature type="compositionally biased region" description="Gly residues" evidence="1">
    <location>
        <begin position="189"/>
        <end position="202"/>
    </location>
</feature>